<dbReference type="AlphaFoldDB" id="A0AAD9GJE3"/>
<accession>A0AAD9GJE3</accession>
<name>A0AAD9GJE3_9STRA</name>
<organism evidence="1 2">
    <name type="scientific">Phytophthora citrophthora</name>
    <dbReference type="NCBI Taxonomy" id="4793"/>
    <lineage>
        <taxon>Eukaryota</taxon>
        <taxon>Sar</taxon>
        <taxon>Stramenopiles</taxon>
        <taxon>Oomycota</taxon>
        <taxon>Peronosporomycetes</taxon>
        <taxon>Peronosporales</taxon>
        <taxon>Peronosporaceae</taxon>
        <taxon>Phytophthora</taxon>
    </lineage>
</organism>
<dbReference type="Proteomes" id="UP001259832">
    <property type="component" value="Unassembled WGS sequence"/>
</dbReference>
<evidence type="ECO:0000313" key="1">
    <source>
        <dbReference type="EMBL" id="KAK1939196.1"/>
    </source>
</evidence>
<sequence>MIDESHPLQVAPHPMEVAPAMPGAPRWQPDQLVAMSIAELGAMLGALAQDCVQAIPAMQIANGVVLELDGNSVASALSNLGAMPVVELATILSHSLLLWRPTPHLKLNHRKFSCLHVIGSR</sequence>
<protein>
    <submittedName>
        <fullName evidence="1">Uncharacterized protein</fullName>
    </submittedName>
</protein>
<evidence type="ECO:0000313" key="2">
    <source>
        <dbReference type="Proteomes" id="UP001259832"/>
    </source>
</evidence>
<proteinExistence type="predicted"/>
<reference evidence="1" key="1">
    <citation type="submission" date="2023-08" db="EMBL/GenBank/DDBJ databases">
        <title>Reference Genome Resource for the Citrus Pathogen Phytophthora citrophthora.</title>
        <authorList>
            <person name="Moller H."/>
            <person name="Coetzee B."/>
            <person name="Rose L.J."/>
            <person name="Van Niekerk J.M."/>
        </authorList>
    </citation>
    <scope>NUCLEOTIDE SEQUENCE</scope>
    <source>
        <strain evidence="1">STE-U-9442</strain>
    </source>
</reference>
<comment type="caution">
    <text evidence="1">The sequence shown here is derived from an EMBL/GenBank/DDBJ whole genome shotgun (WGS) entry which is preliminary data.</text>
</comment>
<dbReference type="EMBL" id="JASMQC010000016">
    <property type="protein sequence ID" value="KAK1939196.1"/>
    <property type="molecule type" value="Genomic_DNA"/>
</dbReference>
<keyword evidence="2" id="KW-1185">Reference proteome</keyword>
<gene>
    <name evidence="1" type="ORF">P3T76_008580</name>
</gene>